<sequence length="350" mass="37236">MAINLTGKFSDKVAERFSMKSLTDAFSGKDYDFSGVKSIKIYSVDSVPVGDYTRSGTARFGNLVELGDTVQEMMMTQDKGFTFSVDAGNNAEQLNIKQVAQRLKRNWDERATPLIDMYRFSRWMNGAGLVSAESAALTKSNIVEKIMNGTAAMSNALVPLTGRTLFIRESVYINVKLASEVVGIDRLGGKSVESGVVGELDGMKIVRVPDSYFPAGVNFLIKYKNATVDPMKLKTLRVQKNPMGIDGDVGECRFLHDSFVLGAKVNGLYMSVEAAKTAANPAIAVAAGKATITCATSGAAIRYTTDGTDPKTSATAADYSAAVDAASGTAVRAYAAKAGLMNSGVTEVIA</sequence>
<gene>
    <name evidence="2" type="ORF">KL86CLO1_11192</name>
</gene>
<dbReference type="AlphaFoldDB" id="A0A212JIY9"/>
<proteinExistence type="predicted"/>
<reference evidence="2" key="1">
    <citation type="submission" date="2016-04" db="EMBL/GenBank/DDBJ databases">
        <authorList>
            <person name="Evans L.H."/>
            <person name="Alamgir A."/>
            <person name="Owens N."/>
            <person name="Weber N.D."/>
            <person name="Virtaneva K."/>
            <person name="Barbian K."/>
            <person name="Babar A."/>
            <person name="Rosenke K."/>
        </authorList>
    </citation>
    <scope>NUCLEOTIDE SEQUENCE</scope>
    <source>
        <strain evidence="2">86</strain>
    </source>
</reference>
<name>A0A212JIY9_9FIRM</name>
<evidence type="ECO:0000259" key="1">
    <source>
        <dbReference type="Pfam" id="PF13290"/>
    </source>
</evidence>
<evidence type="ECO:0000313" key="2">
    <source>
        <dbReference type="EMBL" id="SBV99409.1"/>
    </source>
</evidence>
<feature type="domain" description="GH29D-like beta-sandwich" evidence="1">
    <location>
        <begin position="287"/>
        <end position="345"/>
    </location>
</feature>
<dbReference type="EMBL" id="FLUN01000001">
    <property type="protein sequence ID" value="SBV99409.1"/>
    <property type="molecule type" value="Genomic_DNA"/>
</dbReference>
<protein>
    <recommendedName>
        <fullName evidence="1">GH29D-like beta-sandwich domain-containing protein</fullName>
    </recommendedName>
</protein>
<organism evidence="2">
    <name type="scientific">uncultured Eubacteriales bacterium</name>
    <dbReference type="NCBI Taxonomy" id="172733"/>
    <lineage>
        <taxon>Bacteria</taxon>
        <taxon>Bacillati</taxon>
        <taxon>Bacillota</taxon>
        <taxon>Clostridia</taxon>
        <taxon>Eubacteriales</taxon>
        <taxon>environmental samples</taxon>
    </lineage>
</organism>
<accession>A0A212JIY9</accession>
<dbReference type="InterPro" id="IPR059177">
    <property type="entry name" value="GH29D-like_dom"/>
</dbReference>
<dbReference type="Pfam" id="PF13290">
    <property type="entry name" value="CHB_HEX_C_1"/>
    <property type="match status" value="1"/>
</dbReference>